<dbReference type="PANTHER" id="PTHR23413:SF1">
    <property type="entry name" value="RIBOSOMAL PROTEIN L32"/>
    <property type="match status" value="1"/>
</dbReference>
<evidence type="ECO:0000256" key="6">
    <source>
        <dbReference type="SAM" id="MobiDB-lite"/>
    </source>
</evidence>
<dbReference type="PANTHER" id="PTHR23413">
    <property type="entry name" value="60S RIBOSOMAL PROTEIN L32 AND DNA-DIRECTED RNA POLYMERASE II, SUBUNIT N"/>
    <property type="match status" value="1"/>
</dbReference>
<reference evidence="7 8" key="1">
    <citation type="submission" date="2015-09" db="EMBL/GenBank/DDBJ databases">
        <title>Heavy metals and arsenic resistance mechanisms in polyextremophilic archaea of the family Ferroplasmaceae.</title>
        <authorList>
            <person name="Bulaev A.G."/>
            <person name="Kanygina A.V."/>
        </authorList>
    </citation>
    <scope>NUCLEOTIDE SEQUENCE [LARGE SCALE GENOMIC DNA]</scope>
    <source>
        <strain evidence="7 8">BH2</strain>
    </source>
</reference>
<keyword evidence="2 5" id="KW-0689">Ribosomal protein</keyword>
<organism evidence="7 8">
    <name type="scientific">Acidiplasma cupricumulans</name>
    <dbReference type="NCBI Taxonomy" id="312540"/>
    <lineage>
        <taxon>Archaea</taxon>
        <taxon>Methanobacteriati</taxon>
        <taxon>Thermoplasmatota</taxon>
        <taxon>Thermoplasmata</taxon>
        <taxon>Thermoplasmatales</taxon>
        <taxon>Ferroplasmaceae</taxon>
        <taxon>Acidiplasma</taxon>
    </lineage>
</organism>
<evidence type="ECO:0000256" key="3">
    <source>
        <dbReference type="ARBA" id="ARBA00023274"/>
    </source>
</evidence>
<evidence type="ECO:0000256" key="1">
    <source>
        <dbReference type="ARBA" id="ARBA00008431"/>
    </source>
</evidence>
<dbReference type="InterPro" id="IPR023654">
    <property type="entry name" value="Ribosomal_eL32_arc"/>
</dbReference>
<dbReference type="GeneID" id="84222222"/>
<dbReference type="Pfam" id="PF01655">
    <property type="entry name" value="Ribosomal_L32e"/>
    <property type="match status" value="1"/>
</dbReference>
<dbReference type="InterPro" id="IPR036351">
    <property type="entry name" value="Ribosomal_eL32_sf"/>
</dbReference>
<evidence type="ECO:0000256" key="4">
    <source>
        <dbReference type="ARBA" id="ARBA00035229"/>
    </source>
</evidence>
<dbReference type="HAMAP" id="MF_00810">
    <property type="entry name" value="Ribosomal_eL32"/>
    <property type="match status" value="1"/>
</dbReference>
<dbReference type="GO" id="GO:0006412">
    <property type="term" value="P:translation"/>
    <property type="evidence" value="ECO:0007669"/>
    <property type="project" value="UniProtKB-UniRule"/>
</dbReference>
<protein>
    <recommendedName>
        <fullName evidence="4 5">Large ribosomal subunit protein eL32</fullName>
    </recommendedName>
</protein>
<dbReference type="Proteomes" id="UP000050301">
    <property type="component" value="Unassembled WGS sequence"/>
</dbReference>
<dbReference type="GO" id="GO:0022625">
    <property type="term" value="C:cytosolic large ribosomal subunit"/>
    <property type="evidence" value="ECO:0007669"/>
    <property type="project" value="TreeGrafter"/>
</dbReference>
<evidence type="ECO:0000313" key="8">
    <source>
        <dbReference type="Proteomes" id="UP000050301"/>
    </source>
</evidence>
<name>A0A0Q0RT06_9ARCH</name>
<dbReference type="InParanoid" id="A0A0Q0RT06"/>
<dbReference type="InterPro" id="IPR018263">
    <property type="entry name" value="Ribosomal_eL32_CS"/>
</dbReference>
<gene>
    <name evidence="5" type="primary">rpl32e</name>
    <name evidence="7" type="ORF">AOG55_06400</name>
</gene>
<dbReference type="InterPro" id="IPR001515">
    <property type="entry name" value="Ribosomal_eL32"/>
</dbReference>
<evidence type="ECO:0000256" key="5">
    <source>
        <dbReference type="HAMAP-Rule" id="MF_00810"/>
    </source>
</evidence>
<proteinExistence type="inferred from homology"/>
<dbReference type="CDD" id="cd00513">
    <property type="entry name" value="Ribosomal_L32_L32e"/>
    <property type="match status" value="1"/>
</dbReference>
<dbReference type="RefSeq" id="WP_048101756.1">
    <property type="nucleotide sequence ID" value="NZ_LKBH01000125.1"/>
</dbReference>
<feature type="compositionally biased region" description="Basic and acidic residues" evidence="6">
    <location>
        <begin position="7"/>
        <end position="22"/>
    </location>
</feature>
<comment type="similarity">
    <text evidence="1 5">Belongs to the eukaryotic ribosomal protein eL32 family.</text>
</comment>
<evidence type="ECO:0000313" key="7">
    <source>
        <dbReference type="EMBL" id="KQB35521.1"/>
    </source>
</evidence>
<dbReference type="SUPFAM" id="SSF52042">
    <property type="entry name" value="Ribosomal protein L32e"/>
    <property type="match status" value="1"/>
</dbReference>
<dbReference type="NCBIfam" id="NF006332">
    <property type="entry name" value="PRK08562.1"/>
    <property type="match status" value="1"/>
</dbReference>
<dbReference type="EMBL" id="LKBH01000125">
    <property type="protein sequence ID" value="KQB35521.1"/>
    <property type="molecule type" value="Genomic_DNA"/>
</dbReference>
<feature type="region of interest" description="Disordered" evidence="6">
    <location>
        <begin position="1"/>
        <end position="22"/>
    </location>
</feature>
<keyword evidence="8" id="KW-1185">Reference proteome</keyword>
<accession>A0A0Q0RT06</accession>
<comment type="caution">
    <text evidence="7">The sequence shown here is derived from an EMBL/GenBank/DDBJ whole genome shotgun (WGS) entry which is preliminary data.</text>
</comment>
<evidence type="ECO:0000256" key="2">
    <source>
        <dbReference type="ARBA" id="ARBA00022980"/>
    </source>
</evidence>
<keyword evidence="3 5" id="KW-0687">Ribonucleoprotein</keyword>
<dbReference type="FunCoup" id="A0A0Q0RT06">
    <property type="interactions" value="186"/>
</dbReference>
<dbReference type="GO" id="GO:0003735">
    <property type="term" value="F:structural constituent of ribosome"/>
    <property type="evidence" value="ECO:0007669"/>
    <property type="project" value="InterPro"/>
</dbReference>
<dbReference type="AlphaFoldDB" id="A0A0Q0RT06"/>
<dbReference type="SMART" id="SM01393">
    <property type="entry name" value="Ribosomal_L32e"/>
    <property type="match status" value="1"/>
</dbReference>
<sequence>MSYKPALSKEQKRLLKKKNEDNRRRVEFHRQEWFRYKKLGDSWRRPRGKHSKMANHVGYRPPVVKPGYRTPKIVRGLHPSGFKEVLVHNVAELKKLNPDLEGARVASAVGYKKRIEIESEAENLGIHVFNKVVR</sequence>
<dbReference type="PROSITE" id="PS00580">
    <property type="entry name" value="RIBOSOMAL_L32E"/>
    <property type="match status" value="1"/>
</dbReference>